<proteinExistence type="predicted"/>
<evidence type="ECO:0000313" key="1">
    <source>
        <dbReference type="EMBL" id="CAA6802887.1"/>
    </source>
</evidence>
<reference evidence="1" key="1">
    <citation type="submission" date="2020-01" db="EMBL/GenBank/DDBJ databases">
        <authorList>
            <person name="Meier V. D."/>
            <person name="Meier V D."/>
        </authorList>
    </citation>
    <scope>NUCLEOTIDE SEQUENCE</scope>
    <source>
        <strain evidence="1">HLG_WM_MAG_05</strain>
    </source>
</reference>
<accession>A0A6S6SBY8</accession>
<organism evidence="1">
    <name type="scientific">uncultured Sulfurovum sp</name>
    <dbReference type="NCBI Taxonomy" id="269237"/>
    <lineage>
        <taxon>Bacteria</taxon>
        <taxon>Pseudomonadati</taxon>
        <taxon>Campylobacterota</taxon>
        <taxon>Epsilonproteobacteria</taxon>
        <taxon>Campylobacterales</taxon>
        <taxon>Sulfurovaceae</taxon>
        <taxon>Sulfurovum</taxon>
        <taxon>environmental samples</taxon>
    </lineage>
</organism>
<sequence length="47" mass="5179">MYAIDNRTISLVGTKEGKVMLEVSVLYEDSEAKEVTAVTNLFIEVTA</sequence>
<name>A0A6S6SBY8_9BACT</name>
<protein>
    <submittedName>
        <fullName evidence="1">Uncharacterized protein</fullName>
    </submittedName>
</protein>
<gene>
    <name evidence="1" type="ORF">HELGO_WM10731</name>
</gene>
<dbReference type="AlphaFoldDB" id="A0A6S6SBY8"/>
<dbReference type="EMBL" id="CACVAU010000008">
    <property type="protein sequence ID" value="CAA6802887.1"/>
    <property type="molecule type" value="Genomic_DNA"/>
</dbReference>